<dbReference type="Gene3D" id="2.170.270.10">
    <property type="entry name" value="SET domain"/>
    <property type="match status" value="1"/>
</dbReference>
<gene>
    <name evidence="2" type="ORF">BFJ65_g14943</name>
</gene>
<dbReference type="AlphaFoldDB" id="A0A3L6N1W5"/>
<reference evidence="2 3" key="1">
    <citation type="journal article" date="2018" name="Sci. Rep.">
        <title>Characterisation of pathogen-specific regions and novel effector candidates in Fusarium oxysporum f. sp. cepae.</title>
        <authorList>
            <person name="Armitage A.D."/>
            <person name="Taylor A."/>
            <person name="Sobczyk M.K."/>
            <person name="Baxter L."/>
            <person name="Greenfield B.P."/>
            <person name="Bates H.J."/>
            <person name="Wilson F."/>
            <person name="Jackson A.C."/>
            <person name="Ott S."/>
            <person name="Harrison R.J."/>
            <person name="Clarkson J.P."/>
        </authorList>
    </citation>
    <scope>NUCLEOTIDE SEQUENCE [LARGE SCALE GENOMIC DNA]</scope>
    <source>
        <strain evidence="2 3">FoC_Fus2</strain>
    </source>
</reference>
<name>A0A3L6N1W5_FUSOX</name>
<evidence type="ECO:0000313" key="3">
    <source>
        <dbReference type="Proteomes" id="UP000270866"/>
    </source>
</evidence>
<protein>
    <recommendedName>
        <fullName evidence="1">SET domain-containing protein</fullName>
    </recommendedName>
</protein>
<accession>A0A3L6N1W5</accession>
<dbReference type="PANTHER" id="PTHR47250:SF3">
    <property type="entry name" value="HISTONE-LYSINE N-METHYLTRANSFERASE SET-6"/>
    <property type="match status" value="1"/>
</dbReference>
<dbReference type="InterPro" id="IPR001214">
    <property type="entry name" value="SET_dom"/>
</dbReference>
<dbReference type="Pfam" id="PF00856">
    <property type="entry name" value="SET"/>
    <property type="match status" value="1"/>
</dbReference>
<dbReference type="PANTHER" id="PTHR47250">
    <property type="entry name" value="HISTONE-LYSINE N-METHYLTRANSFERASE SET-6"/>
    <property type="match status" value="1"/>
</dbReference>
<proteinExistence type="predicted"/>
<evidence type="ECO:0000313" key="2">
    <source>
        <dbReference type="EMBL" id="RKK10949.1"/>
    </source>
</evidence>
<sequence length="405" mass="45853">MQPPPSRNVGTRILIQPSFVMHSGPSLVQVYVPATDNARFNEIEEHYKRNGRYCGICGTWKINLNSHIIDQHSGSMHAVIYNGEATRDKTKSLLRRRTDRRSKEIFPPELLALVRQMKNSRPPLVRHFGGRFEKGPLQGQEVTGLPQFFEKSSGRLKSCYKDLVQGTEVHPQTRSKARRACNIPPAGSFRNKSWIGGSGLSVVTTISTNVWTPDKYPDWTGPSGFLAGEDPTWIPCDLPQCAFCTRSVCDCIREKVRREVPRIREAPNMGEGVWATSDYEKGEFLGELVGELAPIDYHTDGWAADLSRNDLSPKGDDVAWCQVYTRYMGNWVRKVNHSCEPNCAFVSFNISGRWRLMLQASRQIKRNSWILADYGQDYWTDGRRCLCGSDQCISRLGADVARHPQ</sequence>
<dbReference type="SMART" id="SM00317">
    <property type="entry name" value="SET"/>
    <property type="match status" value="1"/>
</dbReference>
<dbReference type="SUPFAM" id="SSF82199">
    <property type="entry name" value="SET domain"/>
    <property type="match status" value="1"/>
</dbReference>
<evidence type="ECO:0000259" key="1">
    <source>
        <dbReference type="PROSITE" id="PS50280"/>
    </source>
</evidence>
<dbReference type="PROSITE" id="PS50280">
    <property type="entry name" value="SET"/>
    <property type="match status" value="1"/>
</dbReference>
<dbReference type="EMBL" id="MRCU01000010">
    <property type="protein sequence ID" value="RKK10949.1"/>
    <property type="molecule type" value="Genomic_DNA"/>
</dbReference>
<dbReference type="InterPro" id="IPR053105">
    <property type="entry name" value="Class_V-like_SAM-MTase"/>
</dbReference>
<comment type="caution">
    <text evidence="2">The sequence shown here is derived from an EMBL/GenBank/DDBJ whole genome shotgun (WGS) entry which is preliminary data.</text>
</comment>
<dbReference type="InterPro" id="IPR046341">
    <property type="entry name" value="SET_dom_sf"/>
</dbReference>
<feature type="domain" description="SET" evidence="1">
    <location>
        <begin position="259"/>
        <end position="375"/>
    </location>
</feature>
<dbReference type="Proteomes" id="UP000270866">
    <property type="component" value="Unassembled WGS sequence"/>
</dbReference>
<organism evidence="2 3">
    <name type="scientific">Fusarium oxysporum f. sp. cepae</name>
    <dbReference type="NCBI Taxonomy" id="396571"/>
    <lineage>
        <taxon>Eukaryota</taxon>
        <taxon>Fungi</taxon>
        <taxon>Dikarya</taxon>
        <taxon>Ascomycota</taxon>
        <taxon>Pezizomycotina</taxon>
        <taxon>Sordariomycetes</taxon>
        <taxon>Hypocreomycetidae</taxon>
        <taxon>Hypocreales</taxon>
        <taxon>Nectriaceae</taxon>
        <taxon>Fusarium</taxon>
        <taxon>Fusarium oxysporum species complex</taxon>
    </lineage>
</organism>